<dbReference type="GO" id="GO:0000725">
    <property type="term" value="P:recombinational repair"/>
    <property type="evidence" value="ECO:0007669"/>
    <property type="project" value="TreeGrafter"/>
</dbReference>
<evidence type="ECO:0000256" key="4">
    <source>
        <dbReference type="ARBA" id="ARBA00022840"/>
    </source>
</evidence>
<dbReference type="SUPFAM" id="SSF52540">
    <property type="entry name" value="P-loop containing nucleoside triphosphate hydrolases"/>
    <property type="match status" value="1"/>
</dbReference>
<keyword evidence="8" id="KW-1185">Reference proteome</keyword>
<feature type="binding site" evidence="5">
    <location>
        <begin position="222"/>
        <end position="229"/>
    </location>
    <ligand>
        <name>ATP</name>
        <dbReference type="ChEBI" id="CHEBI:30616"/>
    </ligand>
</feature>
<dbReference type="Proteomes" id="UP000190890">
    <property type="component" value="Unassembled WGS sequence"/>
</dbReference>
<evidence type="ECO:0000313" key="7">
    <source>
        <dbReference type="EMBL" id="OOM76356.1"/>
    </source>
</evidence>
<dbReference type="PROSITE" id="PS51198">
    <property type="entry name" value="UVRD_HELICASE_ATP_BIND"/>
    <property type="match status" value="1"/>
</dbReference>
<evidence type="ECO:0000256" key="5">
    <source>
        <dbReference type="PROSITE-ProRule" id="PRU00560"/>
    </source>
</evidence>
<dbReference type="Gene3D" id="3.40.50.300">
    <property type="entry name" value="P-loop containing nucleotide triphosphate hydrolases"/>
    <property type="match status" value="3"/>
</dbReference>
<dbReference type="RefSeq" id="WP_077847841.1">
    <property type="nucleotide sequence ID" value="NZ_LZZM01000174.1"/>
</dbReference>
<dbReference type="EMBL" id="LZZM01000174">
    <property type="protein sequence ID" value="OOM76356.1"/>
    <property type="molecule type" value="Genomic_DNA"/>
</dbReference>
<feature type="domain" description="UvrD-like helicase ATP-binding" evidence="6">
    <location>
        <begin position="201"/>
        <end position="607"/>
    </location>
</feature>
<comment type="caution">
    <text evidence="7">The sequence shown here is derived from an EMBL/GenBank/DDBJ whole genome shotgun (WGS) entry which is preliminary data.</text>
</comment>
<proteinExistence type="predicted"/>
<keyword evidence="1 5" id="KW-0547">Nucleotide-binding</keyword>
<evidence type="ECO:0000259" key="6">
    <source>
        <dbReference type="PROSITE" id="PS51198"/>
    </source>
</evidence>
<dbReference type="GO" id="GO:0043138">
    <property type="term" value="F:3'-5' DNA helicase activity"/>
    <property type="evidence" value="ECO:0007669"/>
    <property type="project" value="TreeGrafter"/>
</dbReference>
<reference evidence="7 8" key="1">
    <citation type="submission" date="2016-05" db="EMBL/GenBank/DDBJ databases">
        <title>Microbial solvent formation.</title>
        <authorList>
            <person name="Poehlein A."/>
            <person name="Montoya Solano J.D."/>
            <person name="Flitsch S."/>
            <person name="Krabben P."/>
            <person name="Duerre P."/>
            <person name="Daniel R."/>
        </authorList>
    </citation>
    <scope>NUCLEOTIDE SEQUENCE [LARGE SCALE GENOMIC DNA]</scope>
    <source>
        <strain evidence="7 8">DSM 2619</strain>
    </source>
</reference>
<evidence type="ECO:0000256" key="2">
    <source>
        <dbReference type="ARBA" id="ARBA00022801"/>
    </source>
</evidence>
<dbReference type="OrthoDB" id="9787585at2"/>
<name>A0A1S8TFA4_9CLOT</name>
<dbReference type="InterPro" id="IPR014016">
    <property type="entry name" value="UvrD-like_ATP-bd"/>
</dbReference>
<dbReference type="EC" id="3.6.4.12" evidence="7"/>
<protein>
    <submittedName>
        <fullName evidence="7">Helicase IV</fullName>
        <ecNumber evidence="7">3.6.4.12</ecNumber>
    </submittedName>
</protein>
<dbReference type="Pfam" id="PF00580">
    <property type="entry name" value="UvrD-helicase"/>
    <property type="match status" value="1"/>
</dbReference>
<dbReference type="AlphaFoldDB" id="A0A1S8TFA4"/>
<evidence type="ECO:0000256" key="1">
    <source>
        <dbReference type="ARBA" id="ARBA00022741"/>
    </source>
</evidence>
<keyword evidence="2 5" id="KW-0378">Hydrolase</keyword>
<dbReference type="PANTHER" id="PTHR11070">
    <property type="entry name" value="UVRD / RECB / PCRA DNA HELICASE FAMILY MEMBER"/>
    <property type="match status" value="1"/>
</dbReference>
<dbReference type="InterPro" id="IPR048228">
    <property type="entry name" value="HelD_bacillota"/>
</dbReference>
<dbReference type="GO" id="GO:0016787">
    <property type="term" value="F:hydrolase activity"/>
    <property type="evidence" value="ECO:0007669"/>
    <property type="project" value="UniProtKB-UniRule"/>
</dbReference>
<sequence length="748" mass="87170">MDTQLDFLREENKLNEILEILNKEILSYLDRRKNVTKYILDSRKKYIEDYKDDEDQVIDYFDHENYVQEEAYKTIDKRLMEYTKLKEVPYFGKITFKEDEDVPEDMYIGRYGLTLEDSYEPLIVDWRAPIAALFYKGTLGEASYNPPSGERTADILSRKQLIIKKGQLKGVFDSALDVKDEILQMVLTENSSDKLKDIVMTIQKEQDEIIREDRNKIVVVNGVAGSGKTTIALHRISYLLYNFRKQFGDKVLIFGPNDIFMDYIAQVLPSLGEGNIKQTTFENFVKKELGLEHEKLKSFESYIEDAMNGNEEVLKEYQYKTSKKFVQLLDLIIETLEKEYFKIKSVKFKDEEIVSIKDIIELFTVYYKDMPLFRRSEKIRRILTSKIKDKRDEEVYKINAEMKEKINNLSEEELEIEKGNIEYLRKIKIRETIREVINSRNELDAWLKVEPVMDIYKKIIGSGICNGKKEAFEKMDMNSLSKILSERMGVDFPLEKEKNYNVIDESIINLGYLDLVGVLYLSIKLQGLKVKSEIKHVVIDEAQDYSFIQFEIIKGMTGCNSYTIVGDSNQRLITIDEEPAMLHLDEIFKDSKAEIKPYDLNKSYRSTQEIMEYANQFVDEDRIVPLVRNGEPVIEEKVSSKEDFIDTLLSIVEDYEEEGLENIAVIFKDKRELAEYAPLVKEKISIQSLDNEDVVYKGGKVLLPAYLAKGLEFDGVVVVDNKEIQPLLKYIMCTRALHRLSVIETLVL</sequence>
<keyword evidence="3 5" id="KW-0347">Helicase</keyword>
<dbReference type="PANTHER" id="PTHR11070:SF17">
    <property type="entry name" value="DNA HELICASE IV"/>
    <property type="match status" value="1"/>
</dbReference>
<dbReference type="NCBIfam" id="NF041464">
    <property type="entry name" value="HelD_BACSU"/>
    <property type="match status" value="1"/>
</dbReference>
<dbReference type="GO" id="GO:0005829">
    <property type="term" value="C:cytosol"/>
    <property type="evidence" value="ECO:0007669"/>
    <property type="project" value="TreeGrafter"/>
</dbReference>
<gene>
    <name evidence="7" type="primary">helD_1</name>
    <name evidence="7" type="ORF">CLPUN_27430</name>
</gene>
<evidence type="ECO:0000313" key="8">
    <source>
        <dbReference type="Proteomes" id="UP000190890"/>
    </source>
</evidence>
<dbReference type="GO" id="GO:0003677">
    <property type="term" value="F:DNA binding"/>
    <property type="evidence" value="ECO:0007669"/>
    <property type="project" value="InterPro"/>
</dbReference>
<evidence type="ECO:0000256" key="3">
    <source>
        <dbReference type="ARBA" id="ARBA00022806"/>
    </source>
</evidence>
<dbReference type="STRING" id="29367.CLPUN_27430"/>
<organism evidence="7 8">
    <name type="scientific">Clostridium puniceum</name>
    <dbReference type="NCBI Taxonomy" id="29367"/>
    <lineage>
        <taxon>Bacteria</taxon>
        <taxon>Bacillati</taxon>
        <taxon>Bacillota</taxon>
        <taxon>Clostridia</taxon>
        <taxon>Eubacteriales</taxon>
        <taxon>Clostridiaceae</taxon>
        <taxon>Clostridium</taxon>
    </lineage>
</organism>
<accession>A0A1S8TFA4</accession>
<dbReference type="InterPro" id="IPR000212">
    <property type="entry name" value="DNA_helicase_UvrD/REP"/>
</dbReference>
<dbReference type="GO" id="GO:0005524">
    <property type="term" value="F:ATP binding"/>
    <property type="evidence" value="ECO:0007669"/>
    <property type="project" value="UniProtKB-UniRule"/>
</dbReference>
<keyword evidence="4 5" id="KW-0067">ATP-binding</keyword>
<dbReference type="CDD" id="cd01983">
    <property type="entry name" value="SIMIBI"/>
    <property type="match status" value="1"/>
</dbReference>
<dbReference type="InterPro" id="IPR027417">
    <property type="entry name" value="P-loop_NTPase"/>
</dbReference>